<dbReference type="Pfam" id="PF01596">
    <property type="entry name" value="Methyltransf_3"/>
    <property type="match status" value="1"/>
</dbReference>
<proteinExistence type="inferred from homology"/>
<dbReference type="PROSITE" id="PS51682">
    <property type="entry name" value="SAM_OMT_I"/>
    <property type="match status" value="1"/>
</dbReference>
<dbReference type="Gene3D" id="3.40.50.150">
    <property type="entry name" value="Vaccinia Virus protein VP39"/>
    <property type="match status" value="1"/>
</dbReference>
<dbReference type="InterPro" id="IPR050362">
    <property type="entry name" value="Cation-dep_OMT"/>
</dbReference>
<evidence type="ECO:0008006" key="8">
    <source>
        <dbReference type="Google" id="ProtNLM"/>
    </source>
</evidence>
<evidence type="ECO:0000256" key="2">
    <source>
        <dbReference type="ARBA" id="ARBA00022603"/>
    </source>
</evidence>
<comment type="caution">
    <text evidence="6">The sequence shown here is derived from an EMBL/GenBank/DDBJ whole genome shotgun (WGS) entry which is preliminary data.</text>
</comment>
<evidence type="ECO:0000256" key="3">
    <source>
        <dbReference type="ARBA" id="ARBA00022679"/>
    </source>
</evidence>
<evidence type="ECO:0000256" key="5">
    <source>
        <dbReference type="ARBA" id="ARBA00023453"/>
    </source>
</evidence>
<keyword evidence="3" id="KW-0808">Transferase</keyword>
<dbReference type="Proteomes" id="UP001603857">
    <property type="component" value="Unassembled WGS sequence"/>
</dbReference>
<evidence type="ECO:0000313" key="6">
    <source>
        <dbReference type="EMBL" id="KAL2333354.1"/>
    </source>
</evidence>
<dbReference type="InterPro" id="IPR029063">
    <property type="entry name" value="SAM-dependent_MTases_sf"/>
</dbReference>
<dbReference type="AlphaFoldDB" id="A0ABD1MC33"/>
<accession>A0ABD1MC33</accession>
<organism evidence="6 7">
    <name type="scientific">Flemingia macrophylla</name>
    <dbReference type="NCBI Taxonomy" id="520843"/>
    <lineage>
        <taxon>Eukaryota</taxon>
        <taxon>Viridiplantae</taxon>
        <taxon>Streptophyta</taxon>
        <taxon>Embryophyta</taxon>
        <taxon>Tracheophyta</taxon>
        <taxon>Spermatophyta</taxon>
        <taxon>Magnoliopsida</taxon>
        <taxon>eudicotyledons</taxon>
        <taxon>Gunneridae</taxon>
        <taxon>Pentapetalae</taxon>
        <taxon>rosids</taxon>
        <taxon>fabids</taxon>
        <taxon>Fabales</taxon>
        <taxon>Fabaceae</taxon>
        <taxon>Papilionoideae</taxon>
        <taxon>50 kb inversion clade</taxon>
        <taxon>NPAAA clade</taxon>
        <taxon>indigoferoid/millettioid clade</taxon>
        <taxon>Phaseoleae</taxon>
        <taxon>Flemingia</taxon>
    </lineage>
</organism>
<evidence type="ECO:0000256" key="4">
    <source>
        <dbReference type="ARBA" id="ARBA00022691"/>
    </source>
</evidence>
<dbReference type="GO" id="GO:0008168">
    <property type="term" value="F:methyltransferase activity"/>
    <property type="evidence" value="ECO:0007669"/>
    <property type="project" value="UniProtKB-KW"/>
</dbReference>
<comment type="similarity">
    <text evidence="5">Belongs to the class I-like SAM-binding methyltransferase superfamily. Cation-dependent O-methyltransferase family.</text>
</comment>
<dbReference type="InterPro" id="IPR002935">
    <property type="entry name" value="SAM_O-MeTrfase"/>
</dbReference>
<dbReference type="PANTHER" id="PTHR10509:SF63">
    <property type="entry name" value="CAFFEOYL-COA 3-O-METHYLTRANSFERASE"/>
    <property type="match status" value="1"/>
</dbReference>
<evidence type="ECO:0000313" key="7">
    <source>
        <dbReference type="Proteomes" id="UP001603857"/>
    </source>
</evidence>
<keyword evidence="4" id="KW-0949">S-adenosyl-L-methionine</keyword>
<sequence>MSKEEEPFDPNDLPPKTLLNSEPLYQVRSLKTMISFILSQNTHKQYIFALISKSHDPYYLLQYILETSVYPREHECLKELRHITEKLPWHSIAIPPDEGQFLSMLVKLMNAKNTMEIGVYTGYSLLSTALALPPDGKILALDVNRRDYEIGLPMIQKAGVAHKIDFREGPALSFLDEMLKDQNNKGTLDFVFVDADKDNHLNYHKRLIELVKIGGVIGYDNTLWAGSVAAPTDAPKMGFFQPLRGFVIELNKYLAQDSRIEICQIPIGDGITLCRRLI</sequence>
<keyword evidence="2" id="KW-0489">Methyltransferase</keyword>
<dbReference type="SUPFAM" id="SSF53335">
    <property type="entry name" value="S-adenosyl-L-methionine-dependent methyltransferases"/>
    <property type="match status" value="1"/>
</dbReference>
<dbReference type="GO" id="GO:0032259">
    <property type="term" value="P:methylation"/>
    <property type="evidence" value="ECO:0007669"/>
    <property type="project" value="UniProtKB-KW"/>
</dbReference>
<dbReference type="EMBL" id="JBGMDY010000005">
    <property type="protein sequence ID" value="KAL2333354.1"/>
    <property type="molecule type" value="Genomic_DNA"/>
</dbReference>
<reference evidence="6 7" key="1">
    <citation type="submission" date="2024-08" db="EMBL/GenBank/DDBJ databases">
        <title>Insights into the chromosomal genome structure of Flemingia macrophylla.</title>
        <authorList>
            <person name="Ding Y."/>
            <person name="Zhao Y."/>
            <person name="Bi W."/>
            <person name="Wu M."/>
            <person name="Zhao G."/>
            <person name="Gong Y."/>
            <person name="Li W."/>
            <person name="Zhang P."/>
        </authorList>
    </citation>
    <scope>NUCLEOTIDE SEQUENCE [LARGE SCALE GENOMIC DNA]</scope>
    <source>
        <strain evidence="6">DYQJB</strain>
        <tissue evidence="6">Leaf</tissue>
    </source>
</reference>
<dbReference type="PANTHER" id="PTHR10509">
    <property type="entry name" value="O-METHYLTRANSFERASE-RELATED"/>
    <property type="match status" value="1"/>
</dbReference>
<keyword evidence="7" id="KW-1185">Reference proteome</keyword>
<name>A0ABD1MC33_9FABA</name>
<comment type="function">
    <text evidence="1">Methylates caffeoyl-CoA to feruloyl-CoA and 5-hydroxyferuloyl-CoA to sinapoyl-CoA. Plays a role in the synthesis of feruloylated polysaccharides. Involved in the reinforcement of the plant cell wall. Also involved in the responding to wounding or pathogen challenge by the increased formation of cell wall-bound ferulic acid polymers.</text>
</comment>
<evidence type="ECO:0000256" key="1">
    <source>
        <dbReference type="ARBA" id="ARBA00002334"/>
    </source>
</evidence>
<gene>
    <name evidence="6" type="ORF">Fmac_014567</name>
</gene>
<protein>
    <recommendedName>
        <fullName evidence="8">Caffeoyl-CoA O-methyltransferase</fullName>
    </recommendedName>
</protein>